<dbReference type="PROSITE" id="PS50853">
    <property type="entry name" value="FN3"/>
    <property type="match status" value="1"/>
</dbReference>
<feature type="signal peptide" evidence="1">
    <location>
        <begin position="1"/>
        <end position="26"/>
    </location>
</feature>
<evidence type="ECO:0000313" key="3">
    <source>
        <dbReference type="EMBL" id="MDR6967451.1"/>
    </source>
</evidence>
<dbReference type="PROSITE" id="PS51257">
    <property type="entry name" value="PROKAR_LIPOPROTEIN"/>
    <property type="match status" value="1"/>
</dbReference>
<dbReference type="InterPro" id="IPR046219">
    <property type="entry name" value="DUF6252"/>
</dbReference>
<proteinExistence type="predicted"/>
<dbReference type="InterPro" id="IPR013783">
    <property type="entry name" value="Ig-like_fold"/>
</dbReference>
<protein>
    <recommendedName>
        <fullName evidence="2">Fibronectin type-III domain-containing protein</fullName>
    </recommendedName>
</protein>
<gene>
    <name evidence="3" type="ORF">J2X31_001462</name>
</gene>
<organism evidence="3 4">
    <name type="scientific">Flavobacterium arsenatis</name>
    <dbReference type="NCBI Taxonomy" id="1484332"/>
    <lineage>
        <taxon>Bacteria</taxon>
        <taxon>Pseudomonadati</taxon>
        <taxon>Bacteroidota</taxon>
        <taxon>Flavobacteriia</taxon>
        <taxon>Flavobacteriales</taxon>
        <taxon>Flavobacteriaceae</taxon>
        <taxon>Flavobacterium</taxon>
    </lineage>
</organism>
<feature type="domain" description="Fibronectin type-III" evidence="2">
    <location>
        <begin position="183"/>
        <end position="272"/>
    </location>
</feature>
<dbReference type="Gene3D" id="2.60.40.10">
    <property type="entry name" value="Immunoglobulins"/>
    <property type="match status" value="1"/>
</dbReference>
<evidence type="ECO:0000259" key="2">
    <source>
        <dbReference type="PROSITE" id="PS50853"/>
    </source>
</evidence>
<reference evidence="3 4" key="1">
    <citation type="submission" date="2023-07" db="EMBL/GenBank/DDBJ databases">
        <title>Sorghum-associated microbial communities from plants grown in Nebraska, USA.</title>
        <authorList>
            <person name="Schachtman D."/>
        </authorList>
    </citation>
    <scope>NUCLEOTIDE SEQUENCE [LARGE SCALE GENOMIC DNA]</scope>
    <source>
        <strain evidence="3 4">3773</strain>
    </source>
</reference>
<evidence type="ECO:0000256" key="1">
    <source>
        <dbReference type="SAM" id="SignalP"/>
    </source>
</evidence>
<keyword evidence="4" id="KW-1185">Reference proteome</keyword>
<dbReference type="RefSeq" id="WP_310025593.1">
    <property type="nucleotide sequence ID" value="NZ_JAVDVI010000005.1"/>
</dbReference>
<dbReference type="Proteomes" id="UP001255185">
    <property type="component" value="Unassembled WGS sequence"/>
</dbReference>
<dbReference type="Pfam" id="PF19765">
    <property type="entry name" value="DUF6252"/>
    <property type="match status" value="1"/>
</dbReference>
<keyword evidence="1" id="KW-0732">Signal</keyword>
<name>A0ABU1TNJ2_9FLAO</name>
<dbReference type="EMBL" id="JAVDVI010000005">
    <property type="protein sequence ID" value="MDR6967451.1"/>
    <property type="molecule type" value="Genomic_DNA"/>
</dbReference>
<feature type="chain" id="PRO_5047533151" description="Fibronectin type-III domain-containing protein" evidence="1">
    <location>
        <begin position="27"/>
        <end position="441"/>
    </location>
</feature>
<evidence type="ECO:0000313" key="4">
    <source>
        <dbReference type="Proteomes" id="UP001255185"/>
    </source>
</evidence>
<comment type="caution">
    <text evidence="3">The sequence shown here is derived from an EMBL/GenBank/DDBJ whole genome shotgun (WGS) entry which is preliminary data.</text>
</comment>
<dbReference type="InterPro" id="IPR036116">
    <property type="entry name" value="FN3_sf"/>
</dbReference>
<dbReference type="InterPro" id="IPR003961">
    <property type="entry name" value="FN3_dom"/>
</dbReference>
<sequence length="441" mass="47903">MKKNRFLSLCLLLVSTLGFISCSTDVEPLDPAVVLTPPQSSTFFKVDFSGQTFQANTTVAYVSSGNILISGVKSTGQTVSIALDGATVGTYDTDNHIISYNPSPNSEYDYVNFNELPDGNYVSNGSVVITAINTTAKTISGTFKFTGYWSDFTDENPPSPIEFTNGSFTIPYVSQMDNPDCATPTNLTVQRNQNTTSASLNWNAGGTETSWEVVVVEAGQSISDGTSYITTAKPFTLNNLTNQSYDFYVKAICSSDEESGWSNPITLSAVGGGPVVGDGYMNANINGVQYNQMKPFFYPINGGSFAFINELYYGPDALQIQGNSAPLDPQAMSRYEINLVIPRDLWVPGTYVLDHNTNLQSEEPITTCLVSLILPIEGDYIALNEIGTITITEFNFATKRIKGTFSFSYIAASVEDDTEAGPFQVTNGVFDFPFDPEDDIE</sequence>
<dbReference type="SUPFAM" id="SSF49265">
    <property type="entry name" value="Fibronectin type III"/>
    <property type="match status" value="1"/>
</dbReference>
<accession>A0ABU1TNJ2</accession>